<dbReference type="EMBL" id="KN832875">
    <property type="protein sequence ID" value="KIN02419.1"/>
    <property type="molecule type" value="Genomic_DNA"/>
</dbReference>
<dbReference type="PANTHER" id="PTHR28620:SF1">
    <property type="entry name" value="CENP-V_GFA DOMAIN-CONTAINING PROTEIN"/>
    <property type="match status" value="1"/>
</dbReference>
<evidence type="ECO:0000256" key="3">
    <source>
        <dbReference type="ARBA" id="ARBA00022833"/>
    </source>
</evidence>
<dbReference type="GO" id="GO:0046872">
    <property type="term" value="F:metal ion binding"/>
    <property type="evidence" value="ECO:0007669"/>
    <property type="project" value="UniProtKB-KW"/>
</dbReference>
<dbReference type="AlphaFoldDB" id="A0A0C3CTT9"/>
<dbReference type="InParanoid" id="A0A0C3CTT9"/>
<reference evidence="5 6" key="1">
    <citation type="submission" date="2014-04" db="EMBL/GenBank/DDBJ databases">
        <authorList>
            <consortium name="DOE Joint Genome Institute"/>
            <person name="Kuo A."/>
            <person name="Martino E."/>
            <person name="Perotto S."/>
            <person name="Kohler A."/>
            <person name="Nagy L.G."/>
            <person name="Floudas D."/>
            <person name="Copeland A."/>
            <person name="Barry K.W."/>
            <person name="Cichocki N."/>
            <person name="Veneault-Fourrey C."/>
            <person name="LaButti K."/>
            <person name="Lindquist E.A."/>
            <person name="Lipzen A."/>
            <person name="Lundell T."/>
            <person name="Morin E."/>
            <person name="Murat C."/>
            <person name="Sun H."/>
            <person name="Tunlid A."/>
            <person name="Henrissat B."/>
            <person name="Grigoriev I.V."/>
            <person name="Hibbett D.S."/>
            <person name="Martin F."/>
            <person name="Nordberg H.P."/>
            <person name="Cantor M.N."/>
            <person name="Hua S.X."/>
        </authorList>
    </citation>
    <scope>NUCLEOTIDE SEQUENCE [LARGE SCALE GENOMIC DNA]</scope>
    <source>
        <strain evidence="5 6">Zn</strain>
    </source>
</reference>
<evidence type="ECO:0000256" key="1">
    <source>
        <dbReference type="ARBA" id="ARBA00005495"/>
    </source>
</evidence>
<name>A0A0C3CTT9_OIDMZ</name>
<dbReference type="GO" id="GO:0016846">
    <property type="term" value="F:carbon-sulfur lyase activity"/>
    <property type="evidence" value="ECO:0007669"/>
    <property type="project" value="InterPro"/>
</dbReference>
<dbReference type="PANTHER" id="PTHR28620">
    <property type="entry name" value="CENTROMERE PROTEIN V"/>
    <property type="match status" value="1"/>
</dbReference>
<sequence>MAEPNTTVELRTYKGNCHCGTFKFSINIPELTSVTECNCSICFKKGYKWVFPGDGCFTIEKGDGSLKKYEFGKHSMLHEFCPTCGTGIIGQKHGMAPGIGLAVNARALQDVDLWSLRVNKYDGAAHEPFYKSPTFTGPEPPAEIKGGKLYTGSCHCGAVTLALKTRGPLNKEVEVIGECDCSICARMGRILTYRPPTQISIYLTPGSDISSYSFAMKQFEHKFCPFCGVAVGVDDTVENMKAVNLRCFEGVEWDDIETYKHNGNDFEPLYVVPE</sequence>
<keyword evidence="3" id="KW-0862">Zinc</keyword>
<evidence type="ECO:0000259" key="4">
    <source>
        <dbReference type="PROSITE" id="PS51891"/>
    </source>
</evidence>
<evidence type="ECO:0000313" key="5">
    <source>
        <dbReference type="EMBL" id="KIN02419.1"/>
    </source>
</evidence>
<keyword evidence="6" id="KW-1185">Reference proteome</keyword>
<accession>A0A0C3CTT9</accession>
<organism evidence="5 6">
    <name type="scientific">Oidiodendron maius (strain Zn)</name>
    <dbReference type="NCBI Taxonomy" id="913774"/>
    <lineage>
        <taxon>Eukaryota</taxon>
        <taxon>Fungi</taxon>
        <taxon>Dikarya</taxon>
        <taxon>Ascomycota</taxon>
        <taxon>Pezizomycotina</taxon>
        <taxon>Leotiomycetes</taxon>
        <taxon>Leotiomycetes incertae sedis</taxon>
        <taxon>Myxotrichaceae</taxon>
        <taxon>Oidiodendron</taxon>
    </lineage>
</organism>
<dbReference type="Gene3D" id="2.170.150.70">
    <property type="match status" value="2"/>
</dbReference>
<dbReference type="OrthoDB" id="2993351at2759"/>
<dbReference type="InterPro" id="IPR011057">
    <property type="entry name" value="Mss4-like_sf"/>
</dbReference>
<feature type="domain" description="CENP-V/GFA" evidence="4">
    <location>
        <begin position="150"/>
        <end position="267"/>
    </location>
</feature>
<keyword evidence="2" id="KW-0479">Metal-binding</keyword>
<evidence type="ECO:0000313" key="6">
    <source>
        <dbReference type="Proteomes" id="UP000054321"/>
    </source>
</evidence>
<gene>
    <name evidence="5" type="ORF">OIDMADRAFT_179667</name>
</gene>
<dbReference type="PROSITE" id="PS51891">
    <property type="entry name" value="CENP_V_GFA"/>
    <property type="match status" value="2"/>
</dbReference>
<protein>
    <recommendedName>
        <fullName evidence="4">CENP-V/GFA domain-containing protein</fullName>
    </recommendedName>
</protein>
<evidence type="ECO:0000256" key="2">
    <source>
        <dbReference type="ARBA" id="ARBA00022723"/>
    </source>
</evidence>
<dbReference type="STRING" id="913774.A0A0C3CTT9"/>
<dbReference type="Pfam" id="PF04828">
    <property type="entry name" value="GFA"/>
    <property type="match status" value="1"/>
</dbReference>
<feature type="domain" description="CENP-V/GFA" evidence="4">
    <location>
        <begin position="13"/>
        <end position="122"/>
    </location>
</feature>
<dbReference type="Proteomes" id="UP000054321">
    <property type="component" value="Unassembled WGS sequence"/>
</dbReference>
<dbReference type="InterPro" id="IPR052355">
    <property type="entry name" value="CENP-V-like"/>
</dbReference>
<comment type="similarity">
    <text evidence="1">Belongs to the Gfa family.</text>
</comment>
<dbReference type="HOGENOM" id="CLU_055491_0_0_1"/>
<reference evidence="6" key="2">
    <citation type="submission" date="2015-01" db="EMBL/GenBank/DDBJ databases">
        <title>Evolutionary Origins and Diversification of the Mycorrhizal Mutualists.</title>
        <authorList>
            <consortium name="DOE Joint Genome Institute"/>
            <consortium name="Mycorrhizal Genomics Consortium"/>
            <person name="Kohler A."/>
            <person name="Kuo A."/>
            <person name="Nagy L.G."/>
            <person name="Floudas D."/>
            <person name="Copeland A."/>
            <person name="Barry K.W."/>
            <person name="Cichocki N."/>
            <person name="Veneault-Fourrey C."/>
            <person name="LaButti K."/>
            <person name="Lindquist E.A."/>
            <person name="Lipzen A."/>
            <person name="Lundell T."/>
            <person name="Morin E."/>
            <person name="Murat C."/>
            <person name="Riley R."/>
            <person name="Ohm R."/>
            <person name="Sun H."/>
            <person name="Tunlid A."/>
            <person name="Henrissat B."/>
            <person name="Grigoriev I.V."/>
            <person name="Hibbett D.S."/>
            <person name="Martin F."/>
        </authorList>
    </citation>
    <scope>NUCLEOTIDE SEQUENCE [LARGE SCALE GENOMIC DNA]</scope>
    <source>
        <strain evidence="6">Zn</strain>
    </source>
</reference>
<proteinExistence type="inferred from homology"/>
<dbReference type="SUPFAM" id="SSF51316">
    <property type="entry name" value="Mss4-like"/>
    <property type="match status" value="2"/>
</dbReference>
<dbReference type="InterPro" id="IPR006913">
    <property type="entry name" value="CENP-V/GFA"/>
</dbReference>